<evidence type="ECO:0000256" key="10">
    <source>
        <dbReference type="ARBA" id="ARBA00022989"/>
    </source>
</evidence>
<comment type="subcellular location">
    <subcellularLocation>
        <location evidence="13">Cell membrane</location>
        <topology evidence="13">Multi-pass membrane protein</topology>
    </subcellularLocation>
    <subcellularLocation>
        <location evidence="1">Membrane</location>
        <topology evidence="1">Multi-pass membrane protein</topology>
    </subcellularLocation>
</comment>
<dbReference type="GO" id="GO:0015079">
    <property type="term" value="F:potassium ion transmembrane transporter activity"/>
    <property type="evidence" value="ECO:0007669"/>
    <property type="project" value="UniProtKB-UniRule"/>
</dbReference>
<keyword evidence="12 13" id="KW-0472">Membrane</keyword>
<evidence type="ECO:0000256" key="1">
    <source>
        <dbReference type="ARBA" id="ARBA00004141"/>
    </source>
</evidence>
<feature type="transmembrane region" description="Helical" evidence="13">
    <location>
        <begin position="304"/>
        <end position="331"/>
    </location>
</feature>
<keyword evidence="10 13" id="KW-1133">Transmembrane helix</keyword>
<dbReference type="InterPro" id="IPR023051">
    <property type="entry name" value="Kup"/>
</dbReference>
<keyword evidence="5" id="KW-0997">Cell inner membrane</keyword>
<evidence type="ECO:0000256" key="3">
    <source>
        <dbReference type="ARBA" id="ARBA00022448"/>
    </source>
</evidence>
<comment type="caution">
    <text evidence="16">The sequence shown here is derived from an EMBL/GenBank/DDBJ whole genome shotgun (WGS) entry which is preliminary data.</text>
</comment>
<dbReference type="OrthoDB" id="9805577at2"/>
<comment type="similarity">
    <text evidence="2 13">Belongs to the HAK/KUP transporter (TC 2.A.72) family.</text>
</comment>
<evidence type="ECO:0000313" key="16">
    <source>
        <dbReference type="EMBL" id="OYQ25672.1"/>
    </source>
</evidence>
<keyword evidence="7 13" id="KW-0812">Transmembrane</keyword>
<feature type="transmembrane region" description="Helical" evidence="13">
    <location>
        <begin position="409"/>
        <end position="427"/>
    </location>
</feature>
<protein>
    <recommendedName>
        <fullName evidence="13">Probable potassium transport system protein Kup</fullName>
    </recommendedName>
</protein>
<name>A0A255Y8W1_9SPHN</name>
<reference evidence="16 17" key="1">
    <citation type="submission" date="2017-07" db="EMBL/GenBank/DDBJ databases">
        <title>Sandarakinorhabdus cyanobacteriorum sp. nov., a novel bacterium isolated from cyanobacterial aggregates in a eutrophic lake.</title>
        <authorList>
            <person name="Cai H."/>
        </authorList>
    </citation>
    <scope>NUCLEOTIDE SEQUENCE [LARGE SCALE GENOMIC DNA]</scope>
    <source>
        <strain evidence="16 17">TH057</strain>
    </source>
</reference>
<organism evidence="16 17">
    <name type="scientific">Sandarakinorhabdus cyanobacteriorum</name>
    <dbReference type="NCBI Taxonomy" id="1981098"/>
    <lineage>
        <taxon>Bacteria</taxon>
        <taxon>Pseudomonadati</taxon>
        <taxon>Pseudomonadota</taxon>
        <taxon>Alphaproteobacteria</taxon>
        <taxon>Sphingomonadales</taxon>
        <taxon>Sphingosinicellaceae</taxon>
        <taxon>Sandarakinorhabdus</taxon>
    </lineage>
</organism>
<evidence type="ECO:0000259" key="14">
    <source>
        <dbReference type="Pfam" id="PF02705"/>
    </source>
</evidence>
<evidence type="ECO:0000256" key="7">
    <source>
        <dbReference type="ARBA" id="ARBA00022692"/>
    </source>
</evidence>
<accession>A0A255Y8W1</accession>
<evidence type="ECO:0000313" key="17">
    <source>
        <dbReference type="Proteomes" id="UP000216991"/>
    </source>
</evidence>
<gene>
    <name evidence="16" type="primary">trkD</name>
    <name evidence="13" type="synonym">kup</name>
    <name evidence="16" type="ORF">CHU93_13145</name>
</gene>
<comment type="function">
    <text evidence="13">Transport of potassium into the cell. Likely operates as a K(+):H(+) symporter.</text>
</comment>
<evidence type="ECO:0000256" key="12">
    <source>
        <dbReference type="ARBA" id="ARBA00023136"/>
    </source>
</evidence>
<evidence type="ECO:0000256" key="8">
    <source>
        <dbReference type="ARBA" id="ARBA00022847"/>
    </source>
</evidence>
<feature type="transmembrane region" description="Helical" evidence="13">
    <location>
        <begin position="260"/>
        <end position="284"/>
    </location>
</feature>
<feature type="transmembrane region" description="Helical" evidence="13">
    <location>
        <begin position="379"/>
        <end position="402"/>
    </location>
</feature>
<dbReference type="InterPro" id="IPR053951">
    <property type="entry name" value="K_trans_N"/>
</dbReference>
<keyword evidence="9 13" id="KW-0630">Potassium</keyword>
<dbReference type="InterPro" id="IPR003855">
    <property type="entry name" value="K+_transporter"/>
</dbReference>
<dbReference type="Pfam" id="PF02705">
    <property type="entry name" value="K_trans"/>
    <property type="match status" value="1"/>
</dbReference>
<keyword evidence="17" id="KW-1185">Reference proteome</keyword>
<keyword evidence="3 13" id="KW-0813">Transport</keyword>
<dbReference type="GO" id="GO:0015293">
    <property type="term" value="F:symporter activity"/>
    <property type="evidence" value="ECO:0007669"/>
    <property type="project" value="UniProtKB-UniRule"/>
</dbReference>
<evidence type="ECO:0000256" key="13">
    <source>
        <dbReference type="HAMAP-Rule" id="MF_01522"/>
    </source>
</evidence>
<dbReference type="Proteomes" id="UP000216991">
    <property type="component" value="Unassembled WGS sequence"/>
</dbReference>
<keyword evidence="8 13" id="KW-0769">Symport</keyword>
<feature type="transmembrane region" description="Helical" evidence="13">
    <location>
        <begin position="439"/>
        <end position="457"/>
    </location>
</feature>
<dbReference type="PANTHER" id="PTHR30540:SF79">
    <property type="entry name" value="LOW AFFINITY POTASSIUM TRANSPORT SYSTEM PROTEIN KUP"/>
    <property type="match status" value="1"/>
</dbReference>
<feature type="domain" description="K+ potassium transporter C-terminal" evidence="15">
    <location>
        <begin position="488"/>
        <end position="636"/>
    </location>
</feature>
<evidence type="ECO:0000256" key="9">
    <source>
        <dbReference type="ARBA" id="ARBA00022958"/>
    </source>
</evidence>
<dbReference type="Pfam" id="PF22776">
    <property type="entry name" value="K_trans_C"/>
    <property type="match status" value="1"/>
</dbReference>
<dbReference type="EMBL" id="NOXT01000121">
    <property type="protein sequence ID" value="OYQ25672.1"/>
    <property type="molecule type" value="Genomic_DNA"/>
</dbReference>
<dbReference type="InterPro" id="IPR053952">
    <property type="entry name" value="K_trans_C"/>
</dbReference>
<sequence length="636" mass="68426">MSNQGASPDASAHADHHGHDQSLLKLALGAVGVVFGDIGTSPLYAFKETFAGHHPLALDPTSIYGVISLIFWTMMLVVTVKYVSVIMRADNRGEGGSLALIALISRLSPGDTRSAQLVLLGVMATALFFGDAIITPAMSVLSAVEGITVVEARMAPLVLPIAIAILLALFLLQSRGTARVGAIFGPIVLVYFATLAVLGITNIIANPGIINALNPLFAAKFIAAKPLAAFLALGSVVLSVTGAEALYADMGHFGARPIRLAWYALVLPALMINYLGQGALLTAHPEAVANPFFLMAPDWARLPLVVLATLATIIASQAVISGAFSVTMQAIQLGFLPRMKIVHTSASAFGQIYIPAVNWALLVLVMFLVLGFQTSSNLAAAYGIAVTGTMLIDTLLVSVLVLTIWRWPAWWAAPLLAIFALVDFAYFASNLTKVPDGGWFPLVIGLIGFTGLTTWSRGRALMQDRLRDSSMPMDVFIKSAAAAATRVPGTAVFMTTSPVGVPQALLHNLKHNKILHERIMILTVVIDEVPYVSDEDRIGVKDLGGGFYRILIRYGFMQEIDIPAVLKKVENCGPRLKMMETSFFLSRQTLLASDKPGMAIWREHLFSWMMRNAESAMDFFKLPTNRVVELGSQVEI</sequence>
<keyword evidence="4 13" id="KW-1003">Cell membrane</keyword>
<feature type="domain" description="K+ potassium transporter integral membrane" evidence="14">
    <location>
        <begin position="26"/>
        <end position="478"/>
    </location>
</feature>
<dbReference type="HAMAP" id="MF_01522">
    <property type="entry name" value="Kup"/>
    <property type="match status" value="1"/>
</dbReference>
<feature type="transmembrane region" description="Helical" evidence="13">
    <location>
        <begin position="154"/>
        <end position="172"/>
    </location>
</feature>
<evidence type="ECO:0000256" key="11">
    <source>
        <dbReference type="ARBA" id="ARBA00023065"/>
    </source>
</evidence>
<feature type="transmembrane region" description="Helical" evidence="13">
    <location>
        <begin position="352"/>
        <end position="373"/>
    </location>
</feature>
<keyword evidence="11 13" id="KW-0406">Ion transport</keyword>
<feature type="transmembrane region" description="Helical" evidence="13">
    <location>
        <begin position="184"/>
        <end position="207"/>
    </location>
</feature>
<dbReference type="AlphaFoldDB" id="A0A255Y8W1"/>
<comment type="catalytic activity">
    <reaction evidence="13">
        <text>K(+)(in) + H(+)(in) = K(+)(out) + H(+)(out)</text>
        <dbReference type="Rhea" id="RHEA:28490"/>
        <dbReference type="ChEBI" id="CHEBI:15378"/>
        <dbReference type="ChEBI" id="CHEBI:29103"/>
    </reaction>
</comment>
<keyword evidence="6 13" id="KW-0633">Potassium transport</keyword>
<feature type="transmembrane region" description="Helical" evidence="13">
    <location>
        <begin position="63"/>
        <end position="83"/>
    </location>
</feature>
<evidence type="ECO:0000256" key="4">
    <source>
        <dbReference type="ARBA" id="ARBA00022475"/>
    </source>
</evidence>
<feature type="transmembrane region" description="Helical" evidence="13">
    <location>
        <begin position="115"/>
        <end position="134"/>
    </location>
</feature>
<proteinExistence type="inferred from homology"/>
<evidence type="ECO:0000256" key="6">
    <source>
        <dbReference type="ARBA" id="ARBA00022538"/>
    </source>
</evidence>
<evidence type="ECO:0000256" key="2">
    <source>
        <dbReference type="ARBA" id="ARBA00007019"/>
    </source>
</evidence>
<evidence type="ECO:0000256" key="5">
    <source>
        <dbReference type="ARBA" id="ARBA00022519"/>
    </source>
</evidence>
<dbReference type="RefSeq" id="WP_094474630.1">
    <property type="nucleotide sequence ID" value="NZ_NOXT01000121.1"/>
</dbReference>
<feature type="transmembrane region" description="Helical" evidence="13">
    <location>
        <begin position="227"/>
        <end position="248"/>
    </location>
</feature>
<dbReference type="PANTHER" id="PTHR30540">
    <property type="entry name" value="OSMOTIC STRESS POTASSIUM TRANSPORTER"/>
    <property type="match status" value="1"/>
</dbReference>
<evidence type="ECO:0000259" key="15">
    <source>
        <dbReference type="Pfam" id="PF22776"/>
    </source>
</evidence>
<dbReference type="GO" id="GO:0005886">
    <property type="term" value="C:plasma membrane"/>
    <property type="evidence" value="ECO:0007669"/>
    <property type="project" value="UniProtKB-SubCell"/>
</dbReference>